<sequence>MMHTTDEKTKNHETDSTTLRVFLLICVFSLHHAASLQNSYQGSNDCLRRYLPSSSTTQVVCQRLSVCVNIISDMDHLCEEARPQSSAASSLIEKASLRISEMKAEHLGDSAAAGSGSARPPIDGKVLQLLTPVQFNGKY</sequence>
<keyword evidence="3" id="KW-1185">Reference proteome</keyword>
<dbReference type="EMBL" id="CP026254">
    <property type="protein sequence ID" value="AWP10451.1"/>
    <property type="molecule type" value="Genomic_DNA"/>
</dbReference>
<feature type="signal peptide" evidence="1">
    <location>
        <begin position="1"/>
        <end position="33"/>
    </location>
</feature>
<accession>A0A2U9C1M0</accession>
<name>A0A2U9C1M0_SCOMX</name>
<protein>
    <submittedName>
        <fullName evidence="2">Uncharacterized protein</fullName>
    </submittedName>
</protein>
<dbReference type="AlphaFoldDB" id="A0A2U9C1M0"/>
<dbReference type="Proteomes" id="UP000246464">
    <property type="component" value="Chromosome 12"/>
</dbReference>
<evidence type="ECO:0000313" key="3">
    <source>
        <dbReference type="Proteomes" id="UP000246464"/>
    </source>
</evidence>
<feature type="chain" id="PRO_5015987384" evidence="1">
    <location>
        <begin position="34"/>
        <end position="139"/>
    </location>
</feature>
<evidence type="ECO:0000313" key="2">
    <source>
        <dbReference type="EMBL" id="AWP10451.1"/>
    </source>
</evidence>
<proteinExistence type="predicted"/>
<reference evidence="2 3" key="1">
    <citation type="submission" date="2017-12" db="EMBL/GenBank/DDBJ databases">
        <title>Integrating genomic resources of turbot (Scophthalmus maximus) in depth evaluation of genetic and physical mapping variation across individuals.</title>
        <authorList>
            <person name="Martinez P."/>
        </authorList>
    </citation>
    <scope>NUCLEOTIDE SEQUENCE [LARGE SCALE GENOMIC DNA]</scope>
</reference>
<evidence type="ECO:0000256" key="1">
    <source>
        <dbReference type="SAM" id="SignalP"/>
    </source>
</evidence>
<keyword evidence="1" id="KW-0732">Signal</keyword>
<gene>
    <name evidence="2" type="ORF">SMAX5B_009248</name>
</gene>
<organism evidence="2 3">
    <name type="scientific">Scophthalmus maximus</name>
    <name type="common">Turbot</name>
    <name type="synonym">Psetta maxima</name>
    <dbReference type="NCBI Taxonomy" id="52904"/>
    <lineage>
        <taxon>Eukaryota</taxon>
        <taxon>Metazoa</taxon>
        <taxon>Chordata</taxon>
        <taxon>Craniata</taxon>
        <taxon>Vertebrata</taxon>
        <taxon>Euteleostomi</taxon>
        <taxon>Actinopterygii</taxon>
        <taxon>Neopterygii</taxon>
        <taxon>Teleostei</taxon>
        <taxon>Neoteleostei</taxon>
        <taxon>Acanthomorphata</taxon>
        <taxon>Carangaria</taxon>
        <taxon>Pleuronectiformes</taxon>
        <taxon>Pleuronectoidei</taxon>
        <taxon>Scophthalmidae</taxon>
        <taxon>Scophthalmus</taxon>
    </lineage>
</organism>